<keyword evidence="10" id="KW-1185">Reference proteome</keyword>
<feature type="domain" description="Peptidase S26" evidence="8">
    <location>
        <begin position="92"/>
        <end position="165"/>
    </location>
</feature>
<evidence type="ECO:0000256" key="6">
    <source>
        <dbReference type="PIRSR" id="PIRSR600223-1"/>
    </source>
</evidence>
<evidence type="ECO:0000259" key="8">
    <source>
        <dbReference type="Pfam" id="PF10502"/>
    </source>
</evidence>
<dbReference type="Gene3D" id="2.10.109.10">
    <property type="entry name" value="Umud Fragment, subunit A"/>
    <property type="match status" value="1"/>
</dbReference>
<dbReference type="GO" id="GO:0006465">
    <property type="term" value="P:signal peptide processing"/>
    <property type="evidence" value="ECO:0007669"/>
    <property type="project" value="InterPro"/>
</dbReference>
<keyword evidence="4" id="KW-0378">Hydrolase</keyword>
<keyword evidence="7" id="KW-1133">Transmembrane helix</keyword>
<dbReference type="CDD" id="cd06530">
    <property type="entry name" value="S26_SPase_I"/>
    <property type="match status" value="1"/>
</dbReference>
<evidence type="ECO:0000256" key="3">
    <source>
        <dbReference type="ARBA" id="ARBA00022670"/>
    </source>
</evidence>
<sequence length="220" mass="24041">MNNILARSVFYLFVPGGIAAFSAKPWRPALSLLSIFTLILVFTASRAVASFAGLALLGLCILAAHLLDVFYAIQEPTLRTKPNIFRFALSVTITIGIVISILYYRAQILGIDFYYIPSSSMAPTLLPGDIALANTWISEEEISPGDIIVFEHPDAKGFLLIKRVISKDSKSLIVAGDNRTNSLDSRTLGRIALPLVKAKATDILRSFSVQTLTQRIPNES</sequence>
<feature type="active site" evidence="6">
    <location>
        <position position="120"/>
    </location>
</feature>
<dbReference type="GO" id="GO:0016020">
    <property type="term" value="C:membrane"/>
    <property type="evidence" value="ECO:0007669"/>
    <property type="project" value="InterPro"/>
</dbReference>
<comment type="similarity">
    <text evidence="1">Belongs to the peptidase S26 family.</text>
</comment>
<dbReference type="InterPro" id="IPR036286">
    <property type="entry name" value="LexA/Signal_pep-like_sf"/>
</dbReference>
<gene>
    <name evidence="9" type="ORF">SAMN05216186_1641</name>
</gene>
<evidence type="ECO:0000256" key="2">
    <source>
        <dbReference type="ARBA" id="ARBA00019232"/>
    </source>
</evidence>
<evidence type="ECO:0000256" key="5">
    <source>
        <dbReference type="ARBA" id="ARBA00029906"/>
    </source>
</evidence>
<dbReference type="STRING" id="137658.SAMN05216186_1641"/>
<name>A0A1G9QKS5_9PSED</name>
<dbReference type="Pfam" id="PF10502">
    <property type="entry name" value="Peptidase_S26"/>
    <property type="match status" value="1"/>
</dbReference>
<protein>
    <recommendedName>
        <fullName evidence="2">Signal peptidase I</fullName>
    </recommendedName>
    <alternativeName>
        <fullName evidence="5">Leader peptidase I</fullName>
    </alternativeName>
</protein>
<dbReference type="EMBL" id="FNFD01000064">
    <property type="protein sequence ID" value="SDM11510.1"/>
    <property type="molecule type" value="Genomic_DNA"/>
</dbReference>
<dbReference type="InterPro" id="IPR000223">
    <property type="entry name" value="Pept_S26A_signal_pept_1"/>
</dbReference>
<evidence type="ECO:0000256" key="1">
    <source>
        <dbReference type="ARBA" id="ARBA00009370"/>
    </source>
</evidence>
<keyword evidence="7" id="KW-0472">Membrane</keyword>
<dbReference type="PRINTS" id="PR00727">
    <property type="entry name" value="LEADERPTASE"/>
</dbReference>
<dbReference type="PANTHER" id="PTHR43390">
    <property type="entry name" value="SIGNAL PEPTIDASE I"/>
    <property type="match status" value="1"/>
</dbReference>
<evidence type="ECO:0000256" key="4">
    <source>
        <dbReference type="ARBA" id="ARBA00022801"/>
    </source>
</evidence>
<keyword evidence="7" id="KW-0812">Transmembrane</keyword>
<dbReference type="Proteomes" id="UP000198706">
    <property type="component" value="Unassembled WGS sequence"/>
</dbReference>
<feature type="transmembrane region" description="Helical" evidence="7">
    <location>
        <begin position="29"/>
        <end position="49"/>
    </location>
</feature>
<evidence type="ECO:0000256" key="7">
    <source>
        <dbReference type="SAM" id="Phobius"/>
    </source>
</evidence>
<evidence type="ECO:0000313" key="10">
    <source>
        <dbReference type="Proteomes" id="UP000198706"/>
    </source>
</evidence>
<accession>A0A1G9QKS5</accession>
<dbReference type="PROSITE" id="PS00501">
    <property type="entry name" value="SPASE_I_1"/>
    <property type="match status" value="1"/>
</dbReference>
<feature type="transmembrane region" description="Helical" evidence="7">
    <location>
        <begin position="54"/>
        <end position="73"/>
    </location>
</feature>
<feature type="active site" evidence="6">
    <location>
        <position position="162"/>
    </location>
</feature>
<keyword evidence="3" id="KW-0645">Protease</keyword>
<dbReference type="InterPro" id="IPR019533">
    <property type="entry name" value="Peptidase_S26"/>
</dbReference>
<organism evidence="9 10">
    <name type="scientific">Pseudomonas indica</name>
    <dbReference type="NCBI Taxonomy" id="137658"/>
    <lineage>
        <taxon>Bacteria</taxon>
        <taxon>Pseudomonadati</taxon>
        <taxon>Pseudomonadota</taxon>
        <taxon>Gammaproteobacteria</taxon>
        <taxon>Pseudomonadales</taxon>
        <taxon>Pseudomonadaceae</taxon>
        <taxon>Pseudomonas</taxon>
    </lineage>
</organism>
<reference evidence="9 10" key="1">
    <citation type="submission" date="2016-10" db="EMBL/GenBank/DDBJ databases">
        <authorList>
            <person name="de Groot N.N."/>
        </authorList>
    </citation>
    <scope>NUCLEOTIDE SEQUENCE [LARGE SCALE GENOMIC DNA]</scope>
    <source>
        <strain evidence="9 10">JCM 21544</strain>
    </source>
</reference>
<dbReference type="RefSeq" id="WP_084335887.1">
    <property type="nucleotide sequence ID" value="NZ_FNFD01000064.1"/>
</dbReference>
<proteinExistence type="inferred from homology"/>
<dbReference type="InterPro" id="IPR019756">
    <property type="entry name" value="Pept_S26A_signal_pept_1_Ser-AS"/>
</dbReference>
<dbReference type="SUPFAM" id="SSF51306">
    <property type="entry name" value="LexA/Signal peptidase"/>
    <property type="match status" value="1"/>
</dbReference>
<evidence type="ECO:0000313" key="9">
    <source>
        <dbReference type="EMBL" id="SDM11510.1"/>
    </source>
</evidence>
<feature type="transmembrane region" description="Helical" evidence="7">
    <location>
        <begin position="85"/>
        <end position="104"/>
    </location>
</feature>
<dbReference type="AlphaFoldDB" id="A0A1G9QKS5"/>
<dbReference type="GO" id="GO:0004252">
    <property type="term" value="F:serine-type endopeptidase activity"/>
    <property type="evidence" value="ECO:0007669"/>
    <property type="project" value="InterPro"/>
</dbReference>
<dbReference type="PANTHER" id="PTHR43390:SF1">
    <property type="entry name" value="CHLOROPLAST PROCESSING PEPTIDASE"/>
    <property type="match status" value="1"/>
</dbReference>